<accession>A0AAX2RY28</accession>
<evidence type="ECO:0008006" key="3">
    <source>
        <dbReference type="Google" id="ProtNLM"/>
    </source>
</evidence>
<dbReference type="AlphaFoldDB" id="A0AAX2RY28"/>
<evidence type="ECO:0000313" key="1">
    <source>
        <dbReference type="EMBL" id="TEU53901.1"/>
    </source>
</evidence>
<dbReference type="Proteomes" id="UP000298234">
    <property type="component" value="Unassembled WGS sequence"/>
</dbReference>
<evidence type="ECO:0000313" key="2">
    <source>
        <dbReference type="Proteomes" id="UP000298234"/>
    </source>
</evidence>
<name>A0AAX2RY28_BURCE</name>
<organism evidence="1 2">
    <name type="scientific">Burkholderia cepacia</name>
    <name type="common">Pseudomonas cepacia</name>
    <dbReference type="NCBI Taxonomy" id="292"/>
    <lineage>
        <taxon>Bacteria</taxon>
        <taxon>Pseudomonadati</taxon>
        <taxon>Pseudomonadota</taxon>
        <taxon>Betaproteobacteria</taxon>
        <taxon>Burkholderiales</taxon>
        <taxon>Burkholderiaceae</taxon>
        <taxon>Burkholderia</taxon>
        <taxon>Burkholderia cepacia complex</taxon>
    </lineage>
</organism>
<gene>
    <name evidence="1" type="ORF">E3D37_02075</name>
</gene>
<dbReference type="EMBL" id="SNSQ01000002">
    <property type="protein sequence ID" value="TEU53901.1"/>
    <property type="molecule type" value="Genomic_DNA"/>
</dbReference>
<sequence length="259" mass="28649">MSSIDRIIDEVCVMRVDITGRGMGVAYLEKNAEGTSLETSDLVMSDPLPLFAGYIDLGFYVSDAREHRRASAKVVSSTWDPVSETQRWRVATDHLPAWQWRVATNLLAAMGIRSSIVHIEEPDANAVERELVVDQGEWPRPPVDAPFAFVQKLDGRDSIRGCEVQIEFDQPLTKEAATPICAAIETWANVVARSGFAPPGVDPANAGTFASGTYQYDSHTIASSFDYVFRVDPACFDALVGYLSRIHRDGRKIRRLTVT</sequence>
<proteinExistence type="predicted"/>
<dbReference type="RefSeq" id="WP_134319450.1">
    <property type="nucleotide sequence ID" value="NZ_CADEVB010000002.1"/>
</dbReference>
<protein>
    <recommendedName>
        <fullName evidence="3">DUF3000 family protein</fullName>
    </recommendedName>
</protein>
<reference evidence="1 2" key="1">
    <citation type="submission" date="2019-03" db="EMBL/GenBank/DDBJ databases">
        <title>Burkholderia cepacia outbreak.</title>
        <authorList>
            <person name="Farzana R."/>
            <person name="Walsh T.R."/>
        </authorList>
    </citation>
    <scope>NUCLEOTIDE SEQUENCE [LARGE SCALE GENOMIC DNA]</scope>
    <source>
        <strain evidence="2">d13</strain>
    </source>
</reference>
<comment type="caution">
    <text evidence="1">The sequence shown here is derived from an EMBL/GenBank/DDBJ whole genome shotgun (WGS) entry which is preliminary data.</text>
</comment>